<dbReference type="Pfam" id="PF01458">
    <property type="entry name" value="SUFBD_core"/>
    <property type="match status" value="1"/>
</dbReference>
<dbReference type="SUPFAM" id="SSF101960">
    <property type="entry name" value="Stabilizer of iron transporter SufD"/>
    <property type="match status" value="1"/>
</dbReference>
<proteinExistence type="predicted"/>
<dbReference type="InterPro" id="IPR000825">
    <property type="entry name" value="SUF_FeS_clus_asmbl_SufBD_core"/>
</dbReference>
<keyword evidence="3" id="KW-1185">Reference proteome</keyword>
<sequence length="278" mass="31382">MRLINLKNEELLIDEPTTEPIKIIYYPKKEKKNRLKIRIKENVSASIVEVFAGNDLIVEFDREFIVETGAKLEYLKFQNVGENSILDMNYSINLKEDAKLNMTNLELGFGSNKSNYTIDLNEKGSILNINGLVKLSQDTDSKSIFRTVHNGSNCISNIAYKHILDDSSKATFDALSEVNESALYSKVFQSSNTILLSDDAAIFAQPHLLINIDELEASHGATTGSLDKDQLLYLQSRGIEERKAKEMLLKAFENEIYSKIEDSKIVDFLETLKGDNNV</sequence>
<gene>
    <name evidence="2" type="ORF">CRV07_09985</name>
</gene>
<evidence type="ECO:0000313" key="2">
    <source>
        <dbReference type="EMBL" id="RXK04907.1"/>
    </source>
</evidence>
<dbReference type="RefSeq" id="WP_129087546.1">
    <property type="nucleotide sequence ID" value="NZ_CP053836.1"/>
</dbReference>
<dbReference type="InterPro" id="IPR037284">
    <property type="entry name" value="SUF_FeS_clus_asmbl_SufBD_sf"/>
</dbReference>
<feature type="domain" description="SUF system FeS cluster assembly SufBD core" evidence="1">
    <location>
        <begin position="33"/>
        <end position="252"/>
    </location>
</feature>
<dbReference type="PANTHER" id="PTHR43575:SF1">
    <property type="entry name" value="PROTEIN ABCI7, CHLOROPLASTIC"/>
    <property type="match status" value="1"/>
</dbReference>
<name>A0A4V1M0D7_9BACT</name>
<evidence type="ECO:0000259" key="1">
    <source>
        <dbReference type="Pfam" id="PF01458"/>
    </source>
</evidence>
<dbReference type="EMBL" id="PDKK01000008">
    <property type="protein sequence ID" value="RXK04907.1"/>
    <property type="molecule type" value="Genomic_DNA"/>
</dbReference>
<protein>
    <submittedName>
        <fullName evidence="2">Fe-S assembly protein</fullName>
    </submittedName>
</protein>
<dbReference type="GO" id="GO:0016226">
    <property type="term" value="P:iron-sulfur cluster assembly"/>
    <property type="evidence" value="ECO:0007669"/>
    <property type="project" value="InterPro"/>
</dbReference>
<comment type="caution">
    <text evidence="2">The sequence shown here is derived from an EMBL/GenBank/DDBJ whole genome shotgun (WGS) entry which is preliminary data.</text>
</comment>
<dbReference type="InterPro" id="IPR055346">
    <property type="entry name" value="Fe-S_cluster_assembly_SufBD"/>
</dbReference>
<dbReference type="Proteomes" id="UP000289758">
    <property type="component" value="Unassembled WGS sequence"/>
</dbReference>
<dbReference type="PANTHER" id="PTHR43575">
    <property type="entry name" value="PROTEIN ABCI7, CHLOROPLASTIC"/>
    <property type="match status" value="1"/>
</dbReference>
<evidence type="ECO:0000313" key="3">
    <source>
        <dbReference type="Proteomes" id="UP000289758"/>
    </source>
</evidence>
<dbReference type="OrthoDB" id="9768262at2"/>
<accession>A0A4V1M0D7</accession>
<dbReference type="AlphaFoldDB" id="A0A4V1M0D7"/>
<reference evidence="2 3" key="1">
    <citation type="submission" date="2017-10" db="EMBL/GenBank/DDBJ databases">
        <title>Genomics of the genus Arcobacter.</title>
        <authorList>
            <person name="Perez-Cataluna A."/>
            <person name="Figueras M.J."/>
        </authorList>
    </citation>
    <scope>NUCLEOTIDE SEQUENCE [LARGE SCALE GENOMIC DNA]</scope>
    <source>
        <strain evidence="2 3">CECT 8441</strain>
    </source>
</reference>
<organism evidence="2 3">
    <name type="scientific">Halarcobacter ebronensis</name>
    <dbReference type="NCBI Taxonomy" id="1462615"/>
    <lineage>
        <taxon>Bacteria</taxon>
        <taxon>Pseudomonadati</taxon>
        <taxon>Campylobacterota</taxon>
        <taxon>Epsilonproteobacteria</taxon>
        <taxon>Campylobacterales</taxon>
        <taxon>Arcobacteraceae</taxon>
        <taxon>Halarcobacter</taxon>
    </lineage>
</organism>